<sequence>MVRTAMKDASKEVQTHARPKARKENIFVTVRMRPLTRKEQGENEEIAWHCSDEHTILQKQLKNKRSMEPYTFDRAFDMHCSNQRVYEEGAKDVALSPLAGVNATIFAYGQTCSGKTYTVKGITERLSMIQKITLEKRHHIFISGLEIYNEKVSDLFNPGSTNLILQDHPEKGTSVRDLVERVAKDCNELRSLIGQCEAHRKVGETVLNCQSSRSHQIVKLTIESRSHENSTHAESFVASLNLVDLAGSEFAEQAETRGVRQIERGQQKPFGFKVSDKSTQCWRSCKIPRFKSYTIVETFSRGEFTICYYMYHKSCLDTLSFASNAKKVKNTAEVNVVVSEKQQLKQLQDKVASLEADNSKLTTELELERAKKKKRTRRASFEPIIRSPAVFPENESDSEEDIWLERKRSVLARNRQFKKKKRKCKCNCSASS</sequence>
<dbReference type="InterPro" id="IPR001752">
    <property type="entry name" value="Kinesin_motor_dom"/>
</dbReference>
<dbReference type="Gene3D" id="3.40.850.10">
    <property type="entry name" value="Kinesin motor domain"/>
    <property type="match status" value="1"/>
</dbReference>
<feature type="binding site" evidence="4">
    <location>
        <begin position="109"/>
        <end position="116"/>
    </location>
    <ligand>
        <name>ATP</name>
        <dbReference type="ChEBI" id="CHEBI:30616"/>
    </ligand>
</feature>
<keyword evidence="6" id="KW-0175">Coiled coil</keyword>
<dbReference type="Gramene" id="RZC79651">
    <property type="protein sequence ID" value="RZC79651"/>
    <property type="gene ID" value="C5167_042228"/>
</dbReference>
<dbReference type="OMA" id="HITETHM"/>
<dbReference type="EMBL" id="CM010724">
    <property type="protein sequence ID" value="RZC79651.1"/>
    <property type="molecule type" value="Genomic_DNA"/>
</dbReference>
<evidence type="ECO:0000256" key="3">
    <source>
        <dbReference type="ARBA" id="ARBA00023175"/>
    </source>
</evidence>
<organism evidence="9 10">
    <name type="scientific">Papaver somniferum</name>
    <name type="common">Opium poppy</name>
    <dbReference type="NCBI Taxonomy" id="3469"/>
    <lineage>
        <taxon>Eukaryota</taxon>
        <taxon>Viridiplantae</taxon>
        <taxon>Streptophyta</taxon>
        <taxon>Embryophyta</taxon>
        <taxon>Tracheophyta</taxon>
        <taxon>Spermatophyta</taxon>
        <taxon>Magnoliopsida</taxon>
        <taxon>Ranunculales</taxon>
        <taxon>Papaveraceae</taxon>
        <taxon>Papaveroideae</taxon>
        <taxon>Papaver</taxon>
    </lineage>
</organism>
<evidence type="ECO:0000256" key="4">
    <source>
        <dbReference type="PROSITE-ProRule" id="PRU00283"/>
    </source>
</evidence>
<keyword evidence="3 4" id="KW-0505">Motor protein</keyword>
<dbReference type="GO" id="GO:0005524">
    <property type="term" value="F:ATP binding"/>
    <property type="evidence" value="ECO:0007669"/>
    <property type="project" value="UniProtKB-UniRule"/>
</dbReference>
<evidence type="ECO:0000256" key="5">
    <source>
        <dbReference type="RuleBase" id="RU000394"/>
    </source>
</evidence>
<dbReference type="SMART" id="SM00129">
    <property type="entry name" value="KISc"/>
    <property type="match status" value="1"/>
</dbReference>
<name>A0A4Y7L5J3_PAPSO</name>
<comment type="similarity">
    <text evidence="4 5">Belongs to the TRAFAC class myosin-kinesin ATPase superfamily. Kinesin family.</text>
</comment>
<protein>
    <recommendedName>
        <fullName evidence="5">Kinesin-like protein</fullName>
    </recommendedName>
</protein>
<evidence type="ECO:0000259" key="8">
    <source>
        <dbReference type="PROSITE" id="PS50067"/>
    </source>
</evidence>
<dbReference type="GO" id="GO:0003777">
    <property type="term" value="F:microtubule motor activity"/>
    <property type="evidence" value="ECO:0007669"/>
    <property type="project" value="InterPro"/>
</dbReference>
<evidence type="ECO:0000313" key="10">
    <source>
        <dbReference type="Proteomes" id="UP000316621"/>
    </source>
</evidence>
<dbReference type="GO" id="GO:0007018">
    <property type="term" value="P:microtubule-based movement"/>
    <property type="evidence" value="ECO:0007669"/>
    <property type="project" value="InterPro"/>
</dbReference>
<evidence type="ECO:0000256" key="6">
    <source>
        <dbReference type="SAM" id="Coils"/>
    </source>
</evidence>
<keyword evidence="2 4" id="KW-0067">ATP-binding</keyword>
<evidence type="ECO:0000313" key="9">
    <source>
        <dbReference type="EMBL" id="RZC79651.1"/>
    </source>
</evidence>
<dbReference type="InterPro" id="IPR027417">
    <property type="entry name" value="P-loop_NTPase"/>
</dbReference>
<keyword evidence="1 4" id="KW-0547">Nucleotide-binding</keyword>
<dbReference type="STRING" id="3469.A0A4Y7L5J3"/>
<proteinExistence type="inferred from homology"/>
<dbReference type="Proteomes" id="UP000316621">
    <property type="component" value="Chromosome 10"/>
</dbReference>
<keyword evidence="5" id="KW-0493">Microtubule</keyword>
<feature type="compositionally biased region" description="Basic and acidic residues" evidence="7">
    <location>
        <begin position="1"/>
        <end position="15"/>
    </location>
</feature>
<gene>
    <name evidence="9" type="ORF">C5167_042228</name>
</gene>
<feature type="coiled-coil region" evidence="6">
    <location>
        <begin position="337"/>
        <end position="371"/>
    </location>
</feature>
<dbReference type="PROSITE" id="PS00411">
    <property type="entry name" value="KINESIN_MOTOR_1"/>
    <property type="match status" value="1"/>
</dbReference>
<dbReference type="PROSITE" id="PS50067">
    <property type="entry name" value="KINESIN_MOTOR_2"/>
    <property type="match status" value="1"/>
</dbReference>
<reference evidence="9 10" key="1">
    <citation type="journal article" date="2018" name="Science">
        <title>The opium poppy genome and morphinan production.</title>
        <authorList>
            <person name="Guo L."/>
            <person name="Winzer T."/>
            <person name="Yang X."/>
            <person name="Li Y."/>
            <person name="Ning Z."/>
            <person name="He Z."/>
            <person name="Teodor R."/>
            <person name="Lu Y."/>
            <person name="Bowser T.A."/>
            <person name="Graham I.A."/>
            <person name="Ye K."/>
        </authorList>
    </citation>
    <scope>NUCLEOTIDE SEQUENCE [LARGE SCALE GENOMIC DNA]</scope>
    <source>
        <strain evidence="10">cv. HN1</strain>
        <tissue evidence="9">Leaves</tissue>
    </source>
</reference>
<feature type="non-terminal residue" evidence="9">
    <location>
        <position position="432"/>
    </location>
</feature>
<dbReference type="AlphaFoldDB" id="A0A4Y7L5J3"/>
<keyword evidence="10" id="KW-1185">Reference proteome</keyword>
<accession>A0A4Y7L5J3</accession>
<dbReference type="PRINTS" id="PR00380">
    <property type="entry name" value="KINESINHEAVY"/>
</dbReference>
<dbReference type="SUPFAM" id="SSF52540">
    <property type="entry name" value="P-loop containing nucleoside triphosphate hydrolases"/>
    <property type="match status" value="1"/>
</dbReference>
<dbReference type="Pfam" id="PF00225">
    <property type="entry name" value="Kinesin"/>
    <property type="match status" value="1"/>
</dbReference>
<feature type="region of interest" description="Disordered" evidence="7">
    <location>
        <begin position="1"/>
        <end position="21"/>
    </location>
</feature>
<evidence type="ECO:0000256" key="1">
    <source>
        <dbReference type="ARBA" id="ARBA00022741"/>
    </source>
</evidence>
<evidence type="ECO:0000256" key="2">
    <source>
        <dbReference type="ARBA" id="ARBA00022840"/>
    </source>
</evidence>
<evidence type="ECO:0000256" key="7">
    <source>
        <dbReference type="SAM" id="MobiDB-lite"/>
    </source>
</evidence>
<dbReference type="PANTHER" id="PTHR47968:SF39">
    <property type="entry name" value="KINESIN-LIKE PROTEIN KIN-7B"/>
    <property type="match status" value="1"/>
</dbReference>
<dbReference type="PANTHER" id="PTHR47968">
    <property type="entry name" value="CENTROMERE PROTEIN E"/>
    <property type="match status" value="1"/>
</dbReference>
<dbReference type="InterPro" id="IPR027640">
    <property type="entry name" value="Kinesin-like_fam"/>
</dbReference>
<dbReference type="InterPro" id="IPR019821">
    <property type="entry name" value="Kinesin_motor_CS"/>
</dbReference>
<dbReference type="GO" id="GO:0005874">
    <property type="term" value="C:microtubule"/>
    <property type="evidence" value="ECO:0007669"/>
    <property type="project" value="UniProtKB-KW"/>
</dbReference>
<feature type="domain" description="Kinesin motor" evidence="8">
    <location>
        <begin position="25"/>
        <end position="261"/>
    </location>
</feature>
<dbReference type="InterPro" id="IPR036961">
    <property type="entry name" value="Kinesin_motor_dom_sf"/>
</dbReference>
<dbReference type="GO" id="GO:0008017">
    <property type="term" value="F:microtubule binding"/>
    <property type="evidence" value="ECO:0007669"/>
    <property type="project" value="InterPro"/>
</dbReference>